<gene>
    <name evidence="1" type="ORF">Daesc_001457</name>
</gene>
<evidence type="ECO:0000313" key="1">
    <source>
        <dbReference type="EMBL" id="KAK6956184.1"/>
    </source>
</evidence>
<name>A0AAX6MUL0_9PEZI</name>
<dbReference type="EMBL" id="JBANMG010000002">
    <property type="protein sequence ID" value="KAK6956184.1"/>
    <property type="molecule type" value="Genomic_DNA"/>
</dbReference>
<organism evidence="1 2">
    <name type="scientific">Daldinia eschscholtzii</name>
    <dbReference type="NCBI Taxonomy" id="292717"/>
    <lineage>
        <taxon>Eukaryota</taxon>
        <taxon>Fungi</taxon>
        <taxon>Dikarya</taxon>
        <taxon>Ascomycota</taxon>
        <taxon>Pezizomycotina</taxon>
        <taxon>Sordariomycetes</taxon>
        <taxon>Xylariomycetidae</taxon>
        <taxon>Xylariales</taxon>
        <taxon>Hypoxylaceae</taxon>
        <taxon>Daldinia</taxon>
    </lineage>
</organism>
<dbReference type="Proteomes" id="UP001369815">
    <property type="component" value="Unassembled WGS sequence"/>
</dbReference>
<dbReference type="AlphaFoldDB" id="A0AAX6MUL0"/>
<proteinExistence type="predicted"/>
<comment type="caution">
    <text evidence="1">The sequence shown here is derived from an EMBL/GenBank/DDBJ whole genome shotgun (WGS) entry which is preliminary data.</text>
</comment>
<sequence>MDQHDISIIMCYNNHYQNPPLQVVVTAAAATTLPAELYSVKQRGLFLAMPEDLSHSGYCNCPGSRKRKSLVASLTELISRPWAARECRVAMNEWDMLVAPRVQLQLQQQQQQQQVACQYGNVRPFAAPQGYHREREVVELEGDHSYEHSRRG</sequence>
<protein>
    <submittedName>
        <fullName evidence="1">Uncharacterized protein</fullName>
    </submittedName>
</protein>
<accession>A0AAX6MUL0</accession>
<evidence type="ECO:0000313" key="2">
    <source>
        <dbReference type="Proteomes" id="UP001369815"/>
    </source>
</evidence>
<keyword evidence="2" id="KW-1185">Reference proteome</keyword>
<reference evidence="1 2" key="1">
    <citation type="journal article" date="2024" name="Front Chem Biol">
        <title>Unveiling the potential of Daldinia eschscholtzii MFLUCC 19-0629 through bioactivity and bioinformatics studies for enhanced sustainable agriculture production.</title>
        <authorList>
            <person name="Brooks S."/>
            <person name="Weaver J.A."/>
            <person name="Klomchit A."/>
            <person name="Alharthi S.A."/>
            <person name="Onlamun T."/>
            <person name="Nurani R."/>
            <person name="Vong T.K."/>
            <person name="Alberti F."/>
            <person name="Greco C."/>
        </authorList>
    </citation>
    <scope>NUCLEOTIDE SEQUENCE [LARGE SCALE GENOMIC DNA]</scope>
    <source>
        <strain evidence="1">MFLUCC 19-0629</strain>
    </source>
</reference>